<dbReference type="InterPro" id="IPR051010">
    <property type="entry name" value="BCAA_transport"/>
</dbReference>
<proteinExistence type="inferred from homology"/>
<dbReference type="RefSeq" id="WP_344485792.1">
    <property type="nucleotide sequence ID" value="NZ_BAAAQF010000006.1"/>
</dbReference>
<reference evidence="5 6" key="1">
    <citation type="journal article" date="2019" name="Int. J. Syst. Evol. Microbiol.">
        <title>The Global Catalogue of Microorganisms (GCM) 10K type strain sequencing project: providing services to taxonomists for standard genome sequencing and annotation.</title>
        <authorList>
            <consortium name="The Broad Institute Genomics Platform"/>
            <consortium name="The Broad Institute Genome Sequencing Center for Infectious Disease"/>
            <person name="Wu L."/>
            <person name="Ma J."/>
        </authorList>
    </citation>
    <scope>NUCLEOTIDE SEQUENCE [LARGE SCALE GENOMIC DNA]</scope>
    <source>
        <strain evidence="5 6">JCM 16001</strain>
    </source>
</reference>
<dbReference type="EMBL" id="BAAAQF010000006">
    <property type="protein sequence ID" value="GAA1674852.1"/>
    <property type="molecule type" value="Genomic_DNA"/>
</dbReference>
<sequence length="420" mass="43862">MARFPRALLAVATVGVTAFSLVACSDDDGGDDTSTGGACTESDEGLKVGTILPQTGSLAFLGPPEFAGVDLAIEEINEAGGVLDNCVEVFHEDSGDTSTDIATQAADALIAQGVHAVIGAASSGVSFQFIDKLYEEGIVQVSPANTSPDFTSYPRGDYYFRTAPSDILQGRVLADTVIADGHEKIAILALQDAYGTGLADAVEQNITEFGGEVVLKTIYDPTATEFSAEVSAVAESGADAVVLVTFNEIVNLGPALAEGGLSAQDLGWYLVDGNLADYSETFPEGFLDGAKGTFPGADTAGIQERLLEIDPDLTDFTYGPESYDATSLVALAAIAGDSIDSETIKDNLVDVSGGGTKCTGFTECYELLAEDNTADIDYDGYSGPIEFSPEGDVTAATIGVYQYLPDNTYENLEYRFGELN</sequence>
<evidence type="ECO:0000256" key="2">
    <source>
        <dbReference type="ARBA" id="ARBA00022729"/>
    </source>
</evidence>
<dbReference type="InterPro" id="IPR028082">
    <property type="entry name" value="Peripla_BP_I"/>
</dbReference>
<feature type="signal peptide" evidence="3">
    <location>
        <begin position="1"/>
        <end position="23"/>
    </location>
</feature>
<organism evidence="5 6">
    <name type="scientific">Glycomyces endophyticus</name>
    <dbReference type="NCBI Taxonomy" id="480996"/>
    <lineage>
        <taxon>Bacteria</taxon>
        <taxon>Bacillati</taxon>
        <taxon>Actinomycetota</taxon>
        <taxon>Actinomycetes</taxon>
        <taxon>Glycomycetales</taxon>
        <taxon>Glycomycetaceae</taxon>
        <taxon>Glycomyces</taxon>
    </lineage>
</organism>
<evidence type="ECO:0000313" key="5">
    <source>
        <dbReference type="EMBL" id="GAA1674852.1"/>
    </source>
</evidence>
<dbReference type="CDD" id="cd06346">
    <property type="entry name" value="PBP1_ABC_ligand_binding-like"/>
    <property type="match status" value="1"/>
</dbReference>
<protein>
    <submittedName>
        <fullName evidence="5">ABC transporter substrate-binding protein</fullName>
    </submittedName>
</protein>
<comment type="caution">
    <text evidence="5">The sequence shown here is derived from an EMBL/GenBank/DDBJ whole genome shotgun (WGS) entry which is preliminary data.</text>
</comment>
<evidence type="ECO:0000256" key="1">
    <source>
        <dbReference type="ARBA" id="ARBA00010062"/>
    </source>
</evidence>
<keyword evidence="6" id="KW-1185">Reference proteome</keyword>
<dbReference type="Pfam" id="PF13458">
    <property type="entry name" value="Peripla_BP_6"/>
    <property type="match status" value="1"/>
</dbReference>
<dbReference type="Gene3D" id="3.40.50.2300">
    <property type="match status" value="2"/>
</dbReference>
<comment type="similarity">
    <text evidence="1">Belongs to the leucine-binding protein family.</text>
</comment>
<gene>
    <name evidence="5" type="ORF">GCM10009830_21690</name>
</gene>
<dbReference type="PANTHER" id="PTHR30483">
    <property type="entry name" value="LEUCINE-SPECIFIC-BINDING PROTEIN"/>
    <property type="match status" value="1"/>
</dbReference>
<dbReference type="Proteomes" id="UP001499851">
    <property type="component" value="Unassembled WGS sequence"/>
</dbReference>
<dbReference type="InterPro" id="IPR028081">
    <property type="entry name" value="Leu-bd"/>
</dbReference>
<dbReference type="PANTHER" id="PTHR30483:SF6">
    <property type="entry name" value="PERIPLASMIC BINDING PROTEIN OF ABC TRANSPORTER FOR NATURAL AMINO ACIDS"/>
    <property type="match status" value="1"/>
</dbReference>
<feature type="chain" id="PRO_5045432699" evidence="3">
    <location>
        <begin position="24"/>
        <end position="420"/>
    </location>
</feature>
<feature type="domain" description="Leucine-binding protein" evidence="4">
    <location>
        <begin position="46"/>
        <end position="349"/>
    </location>
</feature>
<evidence type="ECO:0000256" key="3">
    <source>
        <dbReference type="SAM" id="SignalP"/>
    </source>
</evidence>
<evidence type="ECO:0000313" key="6">
    <source>
        <dbReference type="Proteomes" id="UP001499851"/>
    </source>
</evidence>
<name>A0ABN2GPX2_9ACTN</name>
<evidence type="ECO:0000259" key="4">
    <source>
        <dbReference type="Pfam" id="PF13458"/>
    </source>
</evidence>
<dbReference type="SUPFAM" id="SSF53822">
    <property type="entry name" value="Periplasmic binding protein-like I"/>
    <property type="match status" value="1"/>
</dbReference>
<dbReference type="PROSITE" id="PS51257">
    <property type="entry name" value="PROKAR_LIPOPROTEIN"/>
    <property type="match status" value="1"/>
</dbReference>
<keyword evidence="2 3" id="KW-0732">Signal</keyword>
<accession>A0ABN2GPX2</accession>